<dbReference type="InterPro" id="IPR000257">
    <property type="entry name" value="Uroporphyrinogen_deCOase"/>
</dbReference>
<dbReference type="EMBL" id="SMBP01000006">
    <property type="protein sequence ID" value="TCU60525.1"/>
    <property type="molecule type" value="Genomic_DNA"/>
</dbReference>
<dbReference type="GeneID" id="73795000"/>
<keyword evidence="3" id="KW-1185">Reference proteome</keyword>
<dbReference type="InterPro" id="IPR052024">
    <property type="entry name" value="Methanogen_methyltrans"/>
</dbReference>
<dbReference type="Pfam" id="PF01208">
    <property type="entry name" value="URO-D"/>
    <property type="match status" value="1"/>
</dbReference>
<dbReference type="SUPFAM" id="SSF51726">
    <property type="entry name" value="UROD/MetE-like"/>
    <property type="match status" value="1"/>
</dbReference>
<evidence type="ECO:0000313" key="2">
    <source>
        <dbReference type="EMBL" id="TCU60525.1"/>
    </source>
</evidence>
<gene>
    <name evidence="2" type="ORF">EDD61_10633</name>
</gene>
<protein>
    <submittedName>
        <fullName evidence="2">Uroporphyrinogen decarboxylase</fullName>
    </submittedName>
</protein>
<name>A0A4V2VKN0_9FIRM</name>
<comment type="caution">
    <text evidence="2">The sequence shown here is derived from an EMBL/GenBank/DDBJ whole genome shotgun (WGS) entry which is preliminary data.</text>
</comment>
<dbReference type="GO" id="GO:0006779">
    <property type="term" value="P:porphyrin-containing compound biosynthetic process"/>
    <property type="evidence" value="ECO:0007669"/>
    <property type="project" value="InterPro"/>
</dbReference>
<dbReference type="Proteomes" id="UP000295773">
    <property type="component" value="Unassembled WGS sequence"/>
</dbReference>
<dbReference type="InterPro" id="IPR038071">
    <property type="entry name" value="UROD/MetE-like_sf"/>
</dbReference>
<evidence type="ECO:0000313" key="3">
    <source>
        <dbReference type="Proteomes" id="UP000295773"/>
    </source>
</evidence>
<dbReference type="PANTHER" id="PTHR47099:SF1">
    <property type="entry name" value="METHYLCOBAMIDE:COM METHYLTRANSFERASE MTBA"/>
    <property type="match status" value="1"/>
</dbReference>
<feature type="domain" description="Uroporphyrinogen decarboxylase (URO-D)" evidence="1">
    <location>
        <begin position="158"/>
        <end position="351"/>
    </location>
</feature>
<dbReference type="PANTHER" id="PTHR47099">
    <property type="entry name" value="METHYLCOBAMIDE:COM METHYLTRANSFERASE MTBA"/>
    <property type="match status" value="1"/>
</dbReference>
<accession>A0A4V2VKN0</accession>
<evidence type="ECO:0000259" key="1">
    <source>
        <dbReference type="Pfam" id="PF01208"/>
    </source>
</evidence>
<reference evidence="2 3" key="1">
    <citation type="submission" date="2019-03" db="EMBL/GenBank/DDBJ databases">
        <title>Genomic Encyclopedia of Type Strains, Phase IV (KMG-IV): sequencing the most valuable type-strain genomes for metagenomic binning, comparative biology and taxonomic classification.</title>
        <authorList>
            <person name="Goeker M."/>
        </authorList>
    </citation>
    <scope>NUCLEOTIDE SEQUENCE [LARGE SCALE GENOMIC DNA]</scope>
    <source>
        <strain evidence="2 3">DSM 29481</strain>
    </source>
</reference>
<proteinExistence type="predicted"/>
<sequence length="386" mass="44793">MPLYKQFPNAEYPPLSREEIRSLIKGEGALRPAVIIHGHWIHVDELSEYKHKPINDLHERMPCDAAPFYMKKPAIFGKKGEFCYCDVEGADPSLKRKPGESVAVDEENALDWDVIEQISENCPDAEHPDLFETAPQEDGRYRLMSITPFFMWYQVKFRGLQNTLLDMYLEPERVHKLNQKRLKYILRTMERGVQEANIDGITVLDDIGMQTGPFMSKELFDEFYLPYYKKVCERAHELGIDVWFHSCGDIRELLPSLVEAGIDVLHPVQKYCMDEKEIVETYGDDLAFWCGFDLQRLFPFGNVEDIRAETRFLADTFWQPHKGKMIYTISNRIGDNVPLENYLAFVEEAYRYGSQIEQKGNGQHASPAYADKEKWYGIEATTTSDE</sequence>
<organism evidence="2 3">
    <name type="scientific">Longicatena caecimuris</name>
    <dbReference type="NCBI Taxonomy" id="1796635"/>
    <lineage>
        <taxon>Bacteria</taxon>
        <taxon>Bacillati</taxon>
        <taxon>Bacillota</taxon>
        <taxon>Erysipelotrichia</taxon>
        <taxon>Erysipelotrichales</taxon>
        <taxon>Erysipelotrichaceae</taxon>
        <taxon>Longicatena</taxon>
    </lineage>
</organism>
<dbReference type="RefSeq" id="WP_008689459.1">
    <property type="nucleotide sequence ID" value="NZ_AP024510.1"/>
</dbReference>
<dbReference type="AlphaFoldDB" id="A0A4V2VKN0"/>
<dbReference type="Gene3D" id="3.20.20.210">
    <property type="match status" value="1"/>
</dbReference>
<dbReference type="GO" id="GO:0004853">
    <property type="term" value="F:uroporphyrinogen decarboxylase activity"/>
    <property type="evidence" value="ECO:0007669"/>
    <property type="project" value="InterPro"/>
</dbReference>